<evidence type="ECO:0000256" key="2">
    <source>
        <dbReference type="ARBA" id="ARBA00022729"/>
    </source>
</evidence>
<dbReference type="Pfam" id="PF13205">
    <property type="entry name" value="Big_5"/>
    <property type="match status" value="1"/>
</dbReference>
<dbReference type="Gene3D" id="2.60.40.1110">
    <property type="match status" value="1"/>
</dbReference>
<dbReference type="Pfam" id="PF02368">
    <property type="entry name" value="Big_2"/>
    <property type="match status" value="2"/>
</dbReference>
<dbReference type="RefSeq" id="WP_144994568.1">
    <property type="nucleotide sequence ID" value="NZ_VNJK01000005.1"/>
</dbReference>
<dbReference type="InterPro" id="IPR008964">
    <property type="entry name" value="Invasin/intimin_cell_adhesion"/>
</dbReference>
<dbReference type="Gene3D" id="3.20.20.80">
    <property type="entry name" value="Glycosidases"/>
    <property type="match status" value="2"/>
</dbReference>
<keyword evidence="3 13" id="KW-0378">Hydrolase</keyword>
<dbReference type="InterPro" id="IPR011840">
    <property type="entry name" value="PulA_typeI"/>
</dbReference>
<evidence type="ECO:0000256" key="3">
    <source>
        <dbReference type="ARBA" id="ARBA00022801"/>
    </source>
</evidence>
<comment type="caution">
    <text evidence="13">The sequence shown here is derived from an EMBL/GenBank/DDBJ whole genome shotgun (WGS) entry which is preliminary data.</text>
</comment>
<evidence type="ECO:0000259" key="12">
    <source>
        <dbReference type="SMART" id="SM00642"/>
    </source>
</evidence>
<feature type="chain" id="PRO_5039232242" description="pullulanase" evidence="10">
    <location>
        <begin position="33"/>
        <end position="2261"/>
    </location>
</feature>
<evidence type="ECO:0000256" key="1">
    <source>
        <dbReference type="ARBA" id="ARBA00008061"/>
    </source>
</evidence>
<evidence type="ECO:0000313" key="13">
    <source>
        <dbReference type="EMBL" id="TVX86893.1"/>
    </source>
</evidence>
<evidence type="ECO:0000259" key="11">
    <source>
        <dbReference type="SMART" id="SM00635"/>
    </source>
</evidence>
<dbReference type="InterPro" id="IPR049117">
    <property type="entry name" value="pulA_all-beta"/>
</dbReference>
<evidence type="ECO:0000256" key="7">
    <source>
        <dbReference type="ARBA" id="ARBA00024062"/>
    </source>
</evidence>
<reference evidence="13 14" key="1">
    <citation type="submission" date="2019-07" db="EMBL/GenBank/DDBJ databases">
        <authorList>
            <person name="Kim J."/>
        </authorList>
    </citation>
    <scope>NUCLEOTIDE SEQUENCE [LARGE SCALE GENOMIC DNA]</scope>
    <source>
        <strain evidence="13 14">N4</strain>
    </source>
</reference>
<dbReference type="NCBIfam" id="TIGR02104">
    <property type="entry name" value="pulA_typeI"/>
    <property type="match status" value="1"/>
</dbReference>
<dbReference type="InterPro" id="IPR013783">
    <property type="entry name" value="Ig-like_fold"/>
</dbReference>
<dbReference type="CDD" id="cd02860">
    <property type="entry name" value="E_set_Pullulanase"/>
    <property type="match status" value="1"/>
</dbReference>
<feature type="domain" description="BIG2" evidence="11">
    <location>
        <begin position="1392"/>
        <end position="1471"/>
    </location>
</feature>
<dbReference type="SUPFAM" id="SSF81296">
    <property type="entry name" value="E set domains"/>
    <property type="match status" value="1"/>
</dbReference>
<sequence length="2261" mass="249644">MTRTWKANISRLLVCMMLWSTLSGVFVTNTHAQATTQQTSTKPNINWSMVKPLGQSPESGWQGYQLGQLKLTNDGDHLHFQLEAANAEEWQHINIALNVNDIDSKVSTNPSNHRYNYEGTTAKPSYHIAMEAKAGGKASLYRSGSASPLLSSSDLKGASFEVAPDRSRFTGSIPLKQLGLQNGDKVKAIAILSGDRADEHGVFDAVPETAKNTVANDWNMKANPNQMTDYSEAYVIKHKPKIDGSKDSLWDQVPDLGISVTNTAHGIPGKLGSIKLTNDGNQLYVWVDAELPNWGDQGQFINIALNVNEADSAVEGNPWNAQFNFSGADKKPQYHLTMRLKQDQGIEGAALYDAKRMSDPILATWTDTKGSQFAADGKAGFEAAIPLHHLQLKNGDQVRPHVVLSGNKSAEHGAFQVIPNAAGNELAAGLNQAGTQNVQRVYGNAYAINQMNDKLELISTVPADFAKKIEVEQPITLTYSEALTVVNSSGVTLTDEKGNEVAADVKSDGQQLVIKPVKPLAYKTPYQVKMSAHMLEGMDTKTRNEAYSFSFTTKEQPALAAAIADQNNVVSVALKDIVPGIDYGAFALYNGGTKLKGTSMKGSDDQSIIIQLNDPITDVSQPYIVRYEGAPQGIYADQPVTMRGILDTYVYSGDDLGVTYTKTGSTFKVWAPTAANLTLSLYDTADMPKETPTREIPMQRDASTGVWSGAAEGDWNNKYYMYKVTFPDGKVLYAIDPYARASAVNSAKSAVVDLAATNPVGWENDSKPEMLESTDAIIYELHTRDFSIDSNSGVSEKNRGKFTAFTEEGTKLKGDATVKTGIDHLKELGITHVHLLPTYDFGSVNEKQVDDPNAKDRKFNWGYDPVNYNVPEGSYATDSAQEDPAKRIREFKQMVQAMHQNDLRLVLDVVYNHTFVTGQELDLSVFDKLVPGYYYRTNNKGELSNGSGVGNEVATDRPMVSKYVRDSVKFWAEEYKVDGFRFDLMKLIDLNTTRGIVNDLKAIDPSIIVYGEPWAGGSTPLPADQQIEKGTQRGEGFAVFNDNFRGAIKGGSDDGSKGFATGEGSREAGIVNGVIGSTNDFTAAPTETINYVTAHDNLNMWDKMLKAQGKDKDIQRDPFATLTEANILDNPTVKSSLLANGIVLTSQGIPFIHAGDEMLRSKFGDHNSYQSPDTINQMLWQQKKEYKPVFDYTQGLIELRRSHPAFRMTSKEAVASSLEVYRQDSNVVAFKLKEHANGDEWRNIVVIYNGNADTSNVALPTSGKWNVVVDHTAAGVKTIRTVEGGKVDVAGTSMMVLYDEANTYTATPTKIVINEKDLALEPTASKQVTAKVIDQKGNLIRTAKPTWKSSDDSIVTVDSKGKVMALKEGKAVLTASFGSLQAQVNVNVAKLVPTKMDLKGKSTVWLNNTVPFTAEVKDQFDQLIPNAVIKWTSSDPAVAQVDRMGKVTGLKEGTTTITATIGSISADMKVTVKPLLKRYIELNYVRPDKNYKDWSLWVWQTGVKDDEHLFKKFDNGMATAMIEIGPDTEKIGFIIKKGNWEQKDTDSDRFVVTNVNDALTKVYVYSGKTEMRTIPSVAGPVLENGSIKFYYRDQETFQSGEQNRISDVKININGTLHPMSYDAENERYTYTLKDAASGKYVYTFHVTKDGKTAEVTDPYNTDNGQSVVEYKKPTIQITSKVKGDSIYAGQQRLLQVAYQSGDKFAVREIAADLSELGGLAHTKIDLELMEQSITVAEHVKPGKKSIPITLIDEYGNKHTSAASVTVKSKPKANGKLDFDWDEARIYFVLTDRFSDGDKKNNGTAAEGYDKNHLEAYQGGDFRGLINKLDYLEDLGVNTLWITPIVDNIDFNQGTSFNGKQYGYHGYWAKDFTKMDEHLGDVETFKELINKAHDRGIKIMVDVVLNHTGYGLKPGDTQPGVTEQDKKRFDGMLRTDAVSGDPVRGELAGLPDFKTEDPKVREQIIAWQTDWIERTRTKRGDTIDYFRVDTVKHVDDTTWKAFRNELTKIDPEFKLIGEYFGASVDNTGSYLKTGQMDSLLDFDFKGKAKDFVNGQLDAVEKAMQEREARMDETATMGQFLSSHDEDGFLTHYVNGDKGKLMVAAALQITAKGQPVIYYGEELGRSGANARDMSKGELSENRGAMPWDQLKKEKKLHNHYSKLLNIRADYSKVFSKGDRTKLAGSDAEGFMVFAKSYQGESVVVGLNPSAQAKKQVKIKVPYKPGTKVKDVYNNKQYKVEKNRTVTVNIPGKDDGGTIILAKK</sequence>
<dbReference type="Proteomes" id="UP000318102">
    <property type="component" value="Unassembled WGS sequence"/>
</dbReference>
<feature type="signal peptide" evidence="10">
    <location>
        <begin position="1"/>
        <end position="32"/>
    </location>
</feature>
<dbReference type="InterPro" id="IPR013780">
    <property type="entry name" value="Glyco_hydro_b"/>
</dbReference>
<feature type="domain" description="Glycosyl hydrolase family 13 catalytic" evidence="12">
    <location>
        <begin position="780"/>
        <end position="1200"/>
    </location>
</feature>
<accession>A0A559IHH6</accession>
<dbReference type="InterPro" id="IPR013784">
    <property type="entry name" value="Carb-bd-like_fold"/>
</dbReference>
<dbReference type="Gene3D" id="2.60.40.1180">
    <property type="entry name" value="Golgi alpha-mannosidase II"/>
    <property type="match status" value="2"/>
</dbReference>
<dbReference type="SUPFAM" id="SSF49452">
    <property type="entry name" value="Starch-binding domain-like"/>
    <property type="match status" value="1"/>
</dbReference>
<comment type="similarity">
    <text evidence="1">Belongs to the glycosyl hydrolase 13 family.</text>
</comment>
<dbReference type="Gene3D" id="2.60.40.1080">
    <property type="match status" value="2"/>
</dbReference>
<dbReference type="Pfam" id="PF03714">
    <property type="entry name" value="PUD"/>
    <property type="match status" value="1"/>
</dbReference>
<comment type="catalytic activity">
    <reaction evidence="6">
        <text>Hydrolysis of (1-&gt;6)-alpha-D-glucosidic linkages in pullulan, amylopectin and glycogen, and in the alpha- and beta-limit dextrins of amylopectin and glycogen.</text>
        <dbReference type="EC" id="3.2.1.41"/>
    </reaction>
</comment>
<keyword evidence="4" id="KW-0106">Calcium</keyword>
<dbReference type="PANTHER" id="PTHR43002">
    <property type="entry name" value="GLYCOGEN DEBRANCHING ENZYME"/>
    <property type="match status" value="1"/>
</dbReference>
<dbReference type="InterPro" id="IPR003343">
    <property type="entry name" value="Big_2"/>
</dbReference>
<evidence type="ECO:0000256" key="10">
    <source>
        <dbReference type="SAM" id="SignalP"/>
    </source>
</evidence>
<dbReference type="InterPro" id="IPR005323">
    <property type="entry name" value="CBM41_pullulanase"/>
</dbReference>
<dbReference type="OrthoDB" id="9761875at2"/>
<evidence type="ECO:0000313" key="14">
    <source>
        <dbReference type="Proteomes" id="UP000318102"/>
    </source>
</evidence>
<dbReference type="Pfam" id="PF21653">
    <property type="entry name" value="pulA_all-beta"/>
    <property type="match status" value="1"/>
</dbReference>
<dbReference type="CDD" id="cd10315">
    <property type="entry name" value="CBM41_pullulanase"/>
    <property type="match status" value="1"/>
</dbReference>
<dbReference type="EMBL" id="VNJK01000005">
    <property type="protein sequence ID" value="TVX86893.1"/>
    <property type="molecule type" value="Genomic_DNA"/>
</dbReference>
<evidence type="ECO:0000256" key="4">
    <source>
        <dbReference type="ARBA" id="ARBA00022837"/>
    </source>
</evidence>
<organism evidence="13 14">
    <name type="scientific">Paenibacillus agilis</name>
    <dbReference type="NCBI Taxonomy" id="3020863"/>
    <lineage>
        <taxon>Bacteria</taxon>
        <taxon>Bacillati</taxon>
        <taxon>Bacillota</taxon>
        <taxon>Bacilli</taxon>
        <taxon>Bacillales</taxon>
        <taxon>Paenibacillaceae</taxon>
        <taxon>Paenibacillus</taxon>
    </lineage>
</organism>
<dbReference type="InterPro" id="IPR004193">
    <property type="entry name" value="Glyco_hydro_13_N"/>
</dbReference>
<keyword evidence="5 13" id="KW-0326">Glycosidase</keyword>
<dbReference type="GO" id="GO:0005975">
    <property type="term" value="P:carbohydrate metabolic process"/>
    <property type="evidence" value="ECO:0007669"/>
    <property type="project" value="InterPro"/>
</dbReference>
<dbReference type="Pfam" id="PF00128">
    <property type="entry name" value="Alpha-amylase"/>
    <property type="match status" value="3"/>
</dbReference>
<evidence type="ECO:0000256" key="5">
    <source>
        <dbReference type="ARBA" id="ARBA00023295"/>
    </source>
</evidence>
<dbReference type="Gene3D" id="2.60.40.3780">
    <property type="match status" value="1"/>
</dbReference>
<keyword evidence="2 10" id="KW-0732">Signal</keyword>
<dbReference type="SMART" id="SM00635">
    <property type="entry name" value="BID_2"/>
    <property type="match status" value="2"/>
</dbReference>
<dbReference type="SUPFAM" id="SSF49344">
    <property type="entry name" value="CBD9-like"/>
    <property type="match status" value="1"/>
</dbReference>
<dbReference type="SUPFAM" id="SSF49373">
    <property type="entry name" value="Invasin/intimin cell-adhesion fragments"/>
    <property type="match status" value="2"/>
</dbReference>
<gene>
    <name evidence="13" type="primary">pulA</name>
    <name evidence="13" type="ORF">FPZ44_23600</name>
</gene>
<dbReference type="Gene3D" id="2.60.40.10">
    <property type="entry name" value="Immunoglobulins"/>
    <property type="match status" value="1"/>
</dbReference>
<name>A0A559IHH6_9BACL</name>
<keyword evidence="14" id="KW-1185">Reference proteome</keyword>
<dbReference type="InterPro" id="IPR017853">
    <property type="entry name" value="GH"/>
</dbReference>
<dbReference type="EC" id="3.2.1.41" evidence="7"/>
<dbReference type="SUPFAM" id="SSF51445">
    <property type="entry name" value="(Trans)glycosidases"/>
    <property type="match status" value="2"/>
</dbReference>
<dbReference type="InterPro" id="IPR032812">
    <property type="entry name" value="SbsA_Ig"/>
</dbReference>
<evidence type="ECO:0000256" key="6">
    <source>
        <dbReference type="ARBA" id="ARBA00023965"/>
    </source>
</evidence>
<feature type="domain" description="BIG2" evidence="11">
    <location>
        <begin position="1307"/>
        <end position="1387"/>
    </location>
</feature>
<dbReference type="SMART" id="SM00642">
    <property type="entry name" value="Aamy"/>
    <property type="match status" value="2"/>
</dbReference>
<evidence type="ECO:0000256" key="8">
    <source>
        <dbReference type="ARBA" id="ARBA00029618"/>
    </source>
</evidence>
<dbReference type="CDD" id="cd11341">
    <property type="entry name" value="AmyAc_Pullulanase_LD-like"/>
    <property type="match status" value="1"/>
</dbReference>
<dbReference type="Pfam" id="PF02922">
    <property type="entry name" value="CBM_48"/>
    <property type="match status" value="1"/>
</dbReference>
<dbReference type="GO" id="GO:0030246">
    <property type="term" value="F:carbohydrate binding"/>
    <property type="evidence" value="ECO:0007669"/>
    <property type="project" value="InterPro"/>
</dbReference>
<feature type="domain" description="Glycosyl hydrolase family 13 catalytic" evidence="12">
    <location>
        <begin position="1787"/>
        <end position="2165"/>
    </location>
</feature>
<dbReference type="InterPro" id="IPR006047">
    <property type="entry name" value="GH13_cat_dom"/>
</dbReference>
<dbReference type="InterPro" id="IPR014756">
    <property type="entry name" value="Ig_E-set"/>
</dbReference>
<protein>
    <recommendedName>
        <fullName evidence="7">pullulanase</fullName>
        <ecNumber evidence="7">3.2.1.41</ecNumber>
    </recommendedName>
    <alternativeName>
        <fullName evidence="8">Alpha-dextrin endo-1,6-alpha-glucosidase</fullName>
    </alternativeName>
    <alternativeName>
        <fullName evidence="9">Pullulan 6-glucanohydrolase</fullName>
    </alternativeName>
</protein>
<proteinExistence type="inferred from homology"/>
<dbReference type="GO" id="GO:0051060">
    <property type="term" value="F:pullulanase activity"/>
    <property type="evidence" value="ECO:0007669"/>
    <property type="project" value="UniProtKB-EC"/>
</dbReference>
<evidence type="ECO:0000256" key="9">
    <source>
        <dbReference type="ARBA" id="ARBA00031076"/>
    </source>
</evidence>